<organism evidence="2 3">
    <name type="scientific">Cutaneotrichosporon oleaginosum</name>
    <dbReference type="NCBI Taxonomy" id="879819"/>
    <lineage>
        <taxon>Eukaryota</taxon>
        <taxon>Fungi</taxon>
        <taxon>Dikarya</taxon>
        <taxon>Basidiomycota</taxon>
        <taxon>Agaricomycotina</taxon>
        <taxon>Tremellomycetes</taxon>
        <taxon>Trichosporonales</taxon>
        <taxon>Trichosporonaceae</taxon>
        <taxon>Cutaneotrichosporon</taxon>
    </lineage>
</organism>
<dbReference type="OrthoDB" id="94039at2759"/>
<feature type="compositionally biased region" description="Pro residues" evidence="1">
    <location>
        <begin position="40"/>
        <end position="58"/>
    </location>
</feature>
<proteinExistence type="predicted"/>
<dbReference type="RefSeq" id="XP_018276719.1">
    <property type="nucleotide sequence ID" value="XM_018420485.1"/>
</dbReference>
<dbReference type="InterPro" id="IPR050228">
    <property type="entry name" value="Carboxylesterase_BioH"/>
</dbReference>
<dbReference type="EMBL" id="KQ087239">
    <property type="protein sequence ID" value="KLT40228.1"/>
    <property type="molecule type" value="Genomic_DNA"/>
</dbReference>
<feature type="compositionally biased region" description="Basic and acidic residues" evidence="1">
    <location>
        <begin position="84"/>
        <end position="104"/>
    </location>
</feature>
<dbReference type="GeneID" id="28981088"/>
<dbReference type="Gene3D" id="3.40.50.1820">
    <property type="entry name" value="alpha/beta hydrolase"/>
    <property type="match status" value="1"/>
</dbReference>
<dbReference type="GO" id="GO:0016787">
    <property type="term" value="F:hydrolase activity"/>
    <property type="evidence" value="ECO:0007669"/>
    <property type="project" value="UniProtKB-KW"/>
</dbReference>
<reference evidence="2 3" key="1">
    <citation type="submission" date="2015-03" db="EMBL/GenBank/DDBJ databases">
        <title>Genomics and transcriptomics of the oil-accumulating basidiomycete yeast T. oleaginosus allow insights into substrate utilization and the diverse evolutionary trajectories of mating systems in fungi.</title>
        <authorList>
            <consortium name="DOE Joint Genome Institute"/>
            <person name="Kourist R."/>
            <person name="Kracht O."/>
            <person name="Bracharz F."/>
            <person name="Lipzen A."/>
            <person name="Nolan M."/>
            <person name="Ohm R."/>
            <person name="Grigoriev I."/>
            <person name="Sun S."/>
            <person name="Heitman J."/>
            <person name="Bruck T."/>
            <person name="Nowrousian M."/>
        </authorList>
    </citation>
    <scope>NUCLEOTIDE SEQUENCE [LARGE SCALE GENOMIC DNA]</scope>
    <source>
        <strain evidence="2 3">IBC0246</strain>
    </source>
</reference>
<name>A0A0J0XGN0_9TREE</name>
<dbReference type="InterPro" id="IPR029058">
    <property type="entry name" value="AB_hydrolase_fold"/>
</dbReference>
<dbReference type="STRING" id="879819.A0A0J0XGN0"/>
<gene>
    <name evidence="2" type="ORF">CC85DRAFT_249862</name>
</gene>
<dbReference type="PANTHER" id="PTHR43194:SF2">
    <property type="entry name" value="PEROXISOMAL MEMBRANE PROTEIN LPX1"/>
    <property type="match status" value="1"/>
</dbReference>
<feature type="region of interest" description="Disordered" evidence="1">
    <location>
        <begin position="33"/>
        <end position="65"/>
    </location>
</feature>
<protein>
    <submittedName>
        <fullName evidence="2">Alpha/beta-hydrolase</fullName>
    </submittedName>
</protein>
<dbReference type="Proteomes" id="UP000053611">
    <property type="component" value="Unassembled WGS sequence"/>
</dbReference>
<dbReference type="SUPFAM" id="SSF53474">
    <property type="entry name" value="alpha/beta-Hydrolases"/>
    <property type="match status" value="1"/>
</dbReference>
<evidence type="ECO:0000313" key="3">
    <source>
        <dbReference type="Proteomes" id="UP000053611"/>
    </source>
</evidence>
<keyword evidence="2" id="KW-0378">Hydrolase</keyword>
<sequence>MLATRPLSVASYPRYVGASQVVSPLVPHRNLLPLRAHPASSPPPPAHPDRPPLPPPPAGWERSLHAAPAAWPKSIAEATGPFSRADHPFRAKPAPAKESKEERALRIAGEKDACMRLRLAADHWSLEEGVAAGQAGQWMAAERWKRRERVPGGLTLVLTHACGLQKEHWIPLMADLLSRDPGTPGGEFGTGDAIGGTNVAVNDVWMLDDTHHGASVDLNAGRLGPAHSWSDTGRDVINFVEHVLPEVQAAEGEAPWQLAWHDRTAGRTAPQVVGIGHSYGASALVQAANARPELFSSLFLIEPMCVPLMVNFPDKGYPLTAGALKRRSHWPSREAAAAAVRTNPMFASWDEAVFATWLSHSLVPSDPAQPDGPVELATPTWAEAAVFSDPHSTLRGWDLLPNLEMPTGFLMAGDEVWMAGEKLAGEMVWRPKRARNERIMDATHLLIQEKPVEAAASLWRFLTTLDAGKWDK</sequence>
<dbReference type="PANTHER" id="PTHR43194">
    <property type="entry name" value="HYDROLASE ALPHA/BETA FOLD FAMILY"/>
    <property type="match status" value="1"/>
</dbReference>
<evidence type="ECO:0000313" key="2">
    <source>
        <dbReference type="EMBL" id="KLT40228.1"/>
    </source>
</evidence>
<dbReference type="AlphaFoldDB" id="A0A0J0XGN0"/>
<accession>A0A0J0XGN0</accession>
<keyword evidence="3" id="KW-1185">Reference proteome</keyword>
<feature type="region of interest" description="Disordered" evidence="1">
    <location>
        <begin position="81"/>
        <end position="104"/>
    </location>
</feature>
<evidence type="ECO:0000256" key="1">
    <source>
        <dbReference type="SAM" id="MobiDB-lite"/>
    </source>
</evidence>